<dbReference type="Proteomes" id="UP000050867">
    <property type="component" value="Unassembled WGS sequence"/>
</dbReference>
<sequence>MPPTAGAIACLIAVTLCYACVCAVQPFAACRKCRGFGHQLRQTRRGALKRGKDCRRCKGTGTRIRLGRHLWTVWRRTYHNGTR</sequence>
<keyword evidence="3" id="KW-1185">Reference proteome</keyword>
<gene>
    <name evidence="2" type="ORF">AQ490_06505</name>
</gene>
<evidence type="ECO:0000256" key="1">
    <source>
        <dbReference type="SAM" id="SignalP"/>
    </source>
</evidence>
<dbReference type="EMBL" id="LLZU01000036">
    <property type="protein sequence ID" value="KRV47543.1"/>
    <property type="molecule type" value="Genomic_DNA"/>
</dbReference>
<protein>
    <submittedName>
        <fullName evidence="2">Uncharacterized protein</fullName>
    </submittedName>
</protein>
<dbReference type="AlphaFoldDB" id="A0A0T6LN80"/>
<dbReference type="eggNOG" id="ENOG5033KAE">
    <property type="taxonomic scope" value="Bacteria"/>
</dbReference>
<keyword evidence="1" id="KW-0732">Signal</keyword>
<comment type="caution">
    <text evidence="2">The sequence shown here is derived from an EMBL/GenBank/DDBJ whole genome shotgun (WGS) entry which is preliminary data.</text>
</comment>
<feature type="signal peptide" evidence="1">
    <location>
        <begin position="1"/>
        <end position="19"/>
    </location>
</feature>
<name>A0A0T6LN80_WENVI</name>
<accession>A0A0T6LN80</accession>
<dbReference type="STRING" id="76728.AQ490_06505"/>
<proteinExistence type="predicted"/>
<reference evidence="2 3" key="1">
    <citation type="submission" date="2015-10" db="EMBL/GenBank/DDBJ databases">
        <title>Draft genome sequence of pyrrolomycin-producing Streptomyces vitaminophilus.</title>
        <authorList>
            <person name="Graham D.E."/>
            <person name="Mahan K.M."/>
            <person name="Klingeman D.M."/>
            <person name="Hettich R.L."/>
            <person name="Parry R.J."/>
        </authorList>
    </citation>
    <scope>NUCLEOTIDE SEQUENCE [LARGE SCALE GENOMIC DNA]</scope>
    <source>
        <strain evidence="2 3">ATCC 31673</strain>
    </source>
</reference>
<evidence type="ECO:0000313" key="2">
    <source>
        <dbReference type="EMBL" id="KRV47543.1"/>
    </source>
</evidence>
<evidence type="ECO:0000313" key="3">
    <source>
        <dbReference type="Proteomes" id="UP000050867"/>
    </source>
</evidence>
<organism evidence="2 3">
    <name type="scientific">Wenjunlia vitaminophila</name>
    <name type="common">Streptomyces vitaminophilus</name>
    <dbReference type="NCBI Taxonomy" id="76728"/>
    <lineage>
        <taxon>Bacteria</taxon>
        <taxon>Bacillati</taxon>
        <taxon>Actinomycetota</taxon>
        <taxon>Actinomycetes</taxon>
        <taxon>Kitasatosporales</taxon>
        <taxon>Streptomycetaceae</taxon>
        <taxon>Wenjunlia</taxon>
    </lineage>
</organism>
<feature type="chain" id="PRO_5038621258" evidence="1">
    <location>
        <begin position="20"/>
        <end position="83"/>
    </location>
</feature>
<dbReference type="OrthoDB" id="3539102at2"/>